<dbReference type="InterPro" id="IPR000160">
    <property type="entry name" value="GGDEF_dom"/>
</dbReference>
<dbReference type="InterPro" id="IPR029787">
    <property type="entry name" value="Nucleotide_cyclase"/>
</dbReference>
<evidence type="ECO:0000313" key="2">
    <source>
        <dbReference type="EMBL" id="EDQ02737.1"/>
    </source>
</evidence>
<proteinExistence type="predicted"/>
<feature type="domain" description="GGDEF" evidence="1">
    <location>
        <begin position="32"/>
        <end position="63"/>
    </location>
</feature>
<accession>A9CVU7</accession>
<dbReference type="NCBIfam" id="TIGR00254">
    <property type="entry name" value="GGDEF"/>
    <property type="match status" value="1"/>
</dbReference>
<sequence length="63" mass="6927">MGIDRLPDQIGEPKGIRASLRTQWQACTASAKPISMVIIDVDHFKLFNDKYGHIQGGTIACRG</sequence>
<evidence type="ECO:0000313" key="3">
    <source>
        <dbReference type="Proteomes" id="UP000005839"/>
    </source>
</evidence>
<dbReference type="Pfam" id="PF00990">
    <property type="entry name" value="GGDEF"/>
    <property type="match status" value="1"/>
</dbReference>
<dbReference type="Gene3D" id="3.30.70.270">
    <property type="match status" value="1"/>
</dbReference>
<name>A9CVU7_9GAMM</name>
<organism evidence="2 3">
    <name type="scientific">Shewanella benthica KT99</name>
    <dbReference type="NCBI Taxonomy" id="314608"/>
    <lineage>
        <taxon>Bacteria</taxon>
        <taxon>Pseudomonadati</taxon>
        <taxon>Pseudomonadota</taxon>
        <taxon>Gammaproteobacteria</taxon>
        <taxon>Alteromonadales</taxon>
        <taxon>Shewanellaceae</taxon>
        <taxon>Shewanella</taxon>
    </lineage>
</organism>
<dbReference type="RefSeq" id="WP_005495785.1">
    <property type="nucleotide sequence ID" value="NZ_ABIC01000001.1"/>
</dbReference>
<comment type="caution">
    <text evidence="2">The sequence shown here is derived from an EMBL/GenBank/DDBJ whole genome shotgun (WGS) entry which is preliminary data.</text>
</comment>
<dbReference type="STRING" id="314608.KT99_06212"/>
<reference evidence="2 3" key="1">
    <citation type="submission" date="2007-10" db="EMBL/GenBank/DDBJ databases">
        <authorList>
            <person name="Yayanos A."/>
            <person name="Ferriera S."/>
            <person name="Johnson J."/>
            <person name="Kravitz S."/>
            <person name="Halpern A."/>
            <person name="Remington K."/>
            <person name="Beeson K."/>
            <person name="Tran B."/>
            <person name="Rogers Y.-H."/>
            <person name="Friedman R."/>
            <person name="Venter J.C."/>
        </authorList>
    </citation>
    <scope>NUCLEOTIDE SEQUENCE [LARGE SCALE GENOMIC DNA]</scope>
    <source>
        <strain evidence="2 3">KT99</strain>
    </source>
</reference>
<dbReference type="EMBL" id="ABIC01000001">
    <property type="protein sequence ID" value="EDQ02737.1"/>
    <property type="molecule type" value="Genomic_DNA"/>
</dbReference>
<protein>
    <submittedName>
        <fullName evidence="2">Sensory box/GGDEF family protein</fullName>
    </submittedName>
</protein>
<dbReference type="SUPFAM" id="SSF55073">
    <property type="entry name" value="Nucleotide cyclase"/>
    <property type="match status" value="1"/>
</dbReference>
<keyword evidence="3" id="KW-1185">Reference proteome</keyword>
<dbReference type="InterPro" id="IPR043128">
    <property type="entry name" value="Rev_trsase/Diguanyl_cyclase"/>
</dbReference>
<dbReference type="PROSITE" id="PS50887">
    <property type="entry name" value="GGDEF"/>
    <property type="match status" value="1"/>
</dbReference>
<dbReference type="Proteomes" id="UP000005839">
    <property type="component" value="Unassembled WGS sequence"/>
</dbReference>
<evidence type="ECO:0000259" key="1">
    <source>
        <dbReference type="PROSITE" id="PS50887"/>
    </source>
</evidence>
<dbReference type="AlphaFoldDB" id="A9CVU7"/>
<gene>
    <name evidence="2" type="ORF">KT99_06212</name>
</gene>